<feature type="transmembrane region" description="Helical" evidence="1">
    <location>
        <begin position="136"/>
        <end position="152"/>
    </location>
</feature>
<proteinExistence type="predicted"/>
<keyword evidence="3" id="KW-1185">Reference proteome</keyword>
<organism evidence="2 3">
    <name type="scientific">Janibacter alittae</name>
    <dbReference type="NCBI Taxonomy" id="3115209"/>
    <lineage>
        <taxon>Bacteria</taxon>
        <taxon>Bacillati</taxon>
        <taxon>Actinomycetota</taxon>
        <taxon>Actinomycetes</taxon>
        <taxon>Micrococcales</taxon>
        <taxon>Intrasporangiaceae</taxon>
        <taxon>Janibacter</taxon>
    </lineage>
</organism>
<dbReference type="PANTHER" id="PTHR37314:SF4">
    <property type="entry name" value="UPF0700 TRANSMEMBRANE PROTEIN YOAK"/>
    <property type="match status" value="1"/>
</dbReference>
<evidence type="ECO:0000256" key="1">
    <source>
        <dbReference type="SAM" id="Phobius"/>
    </source>
</evidence>
<keyword evidence="1" id="KW-1133">Transmembrane helix</keyword>
<feature type="transmembrane region" description="Helical" evidence="1">
    <location>
        <begin position="71"/>
        <end position="95"/>
    </location>
</feature>
<name>A0ABZ2MG34_9MICO</name>
<dbReference type="EMBL" id="CP144913">
    <property type="protein sequence ID" value="WXB75905.1"/>
    <property type="molecule type" value="Genomic_DNA"/>
</dbReference>
<gene>
    <name evidence="2" type="ORF">V1351_13265</name>
</gene>
<dbReference type="Pfam" id="PF06912">
    <property type="entry name" value="DUF1275"/>
    <property type="match status" value="1"/>
</dbReference>
<dbReference type="PANTHER" id="PTHR37314">
    <property type="entry name" value="SLR0142 PROTEIN"/>
    <property type="match status" value="1"/>
</dbReference>
<accession>A0ABZ2MG34</accession>
<reference evidence="2 3" key="1">
    <citation type="submission" date="2024-02" db="EMBL/GenBank/DDBJ databases">
        <title>Janibacter sp. nov., isolated from gut of marine sandworm.</title>
        <authorList>
            <person name="Kim B."/>
            <person name="Jun M.O."/>
            <person name="Shin N.-R."/>
        </authorList>
    </citation>
    <scope>NUCLEOTIDE SEQUENCE [LARGE SCALE GENOMIC DNA]</scope>
    <source>
        <strain evidence="2 3">A1S7</strain>
    </source>
</reference>
<sequence>MTRPSRTGVPGYLLRVAGPERTPALNHHLACLLALVAGVLNSVGFVAVAFYTSHMTGVTALIADQIVLGGWYIVAIGVLSILSFVVGAMICAIIFNWGRRRGLRSRYANVLLLEGLLMLVFGLLAEELTHEDRELLFVPVLCFTMGLQNAVITKISGARIRTTHVTGMVTDIGIELGKLVYRNHRPDTDPVRGNRSQIRLHGTLVSLFLIGGIIGAAGYLVIGFAVLVPGALLLLLASYQPLLADLGARAEGHL</sequence>
<feature type="transmembrane region" description="Helical" evidence="1">
    <location>
        <begin position="204"/>
        <end position="237"/>
    </location>
</feature>
<protein>
    <submittedName>
        <fullName evidence="2">YoaK family protein</fullName>
    </submittedName>
</protein>
<feature type="transmembrane region" description="Helical" evidence="1">
    <location>
        <begin position="29"/>
        <end position="51"/>
    </location>
</feature>
<evidence type="ECO:0000313" key="3">
    <source>
        <dbReference type="Proteomes" id="UP001382727"/>
    </source>
</evidence>
<dbReference type="RefSeq" id="WP_338748675.1">
    <property type="nucleotide sequence ID" value="NZ_CP144913.1"/>
</dbReference>
<evidence type="ECO:0000313" key="2">
    <source>
        <dbReference type="EMBL" id="WXB75905.1"/>
    </source>
</evidence>
<keyword evidence="1" id="KW-0812">Transmembrane</keyword>
<keyword evidence="1" id="KW-0472">Membrane</keyword>
<dbReference type="Proteomes" id="UP001382727">
    <property type="component" value="Chromosome"/>
</dbReference>
<dbReference type="InterPro" id="IPR010699">
    <property type="entry name" value="DUF1275"/>
</dbReference>
<feature type="transmembrane region" description="Helical" evidence="1">
    <location>
        <begin position="107"/>
        <end position="124"/>
    </location>
</feature>